<organism evidence="2 3">
    <name type="scientific">Pedobacter nyackensis</name>
    <dbReference type="NCBI Taxonomy" id="475255"/>
    <lineage>
        <taxon>Bacteria</taxon>
        <taxon>Pseudomonadati</taxon>
        <taxon>Bacteroidota</taxon>
        <taxon>Sphingobacteriia</taxon>
        <taxon>Sphingobacteriales</taxon>
        <taxon>Sphingobacteriaceae</taxon>
        <taxon>Pedobacter</taxon>
    </lineage>
</organism>
<evidence type="ECO:0008006" key="4">
    <source>
        <dbReference type="Google" id="ProtNLM"/>
    </source>
</evidence>
<evidence type="ECO:0000256" key="1">
    <source>
        <dbReference type="SAM" id="SignalP"/>
    </source>
</evidence>
<dbReference type="Proteomes" id="UP000192678">
    <property type="component" value="Unassembled WGS sequence"/>
</dbReference>
<dbReference type="EMBL" id="FWYB01000020">
    <property type="protein sequence ID" value="SMD16692.1"/>
    <property type="molecule type" value="Genomic_DNA"/>
</dbReference>
<keyword evidence="1" id="KW-0732">Signal</keyword>
<gene>
    <name evidence="2" type="ORF">SAMN04488101_12070</name>
</gene>
<protein>
    <recommendedName>
        <fullName evidence="4">N-acyl-D-glucosamine 2-epimerase</fullName>
    </recommendedName>
</protein>
<keyword evidence="3" id="KW-1185">Reference proteome</keyword>
<accession>A0A1W2F4F3</accession>
<dbReference type="Gene3D" id="3.20.20.80">
    <property type="entry name" value="Glycosidases"/>
    <property type="match status" value="1"/>
</dbReference>
<proteinExistence type="predicted"/>
<dbReference type="RefSeq" id="WP_084292089.1">
    <property type="nucleotide sequence ID" value="NZ_FWYB01000020.1"/>
</dbReference>
<dbReference type="STRING" id="475255.SAMN04488101_12070"/>
<dbReference type="AlphaFoldDB" id="A0A1W2F4F3"/>
<evidence type="ECO:0000313" key="2">
    <source>
        <dbReference type="EMBL" id="SMD16692.1"/>
    </source>
</evidence>
<reference evidence="2 3" key="1">
    <citation type="submission" date="2017-04" db="EMBL/GenBank/DDBJ databases">
        <authorList>
            <person name="Afonso C.L."/>
            <person name="Miller P.J."/>
            <person name="Scott M.A."/>
            <person name="Spackman E."/>
            <person name="Goraichik I."/>
            <person name="Dimitrov K.M."/>
            <person name="Suarez D.L."/>
            <person name="Swayne D.E."/>
        </authorList>
    </citation>
    <scope>NUCLEOTIDE SEQUENCE [LARGE SCALE GENOMIC DNA]</scope>
    <source>
        <strain evidence="2 3">DSM 19625</strain>
    </source>
</reference>
<feature type="signal peptide" evidence="1">
    <location>
        <begin position="1"/>
        <end position="21"/>
    </location>
</feature>
<sequence>MSKAFISILICSCFLFSKLIASSCKKHNQFDKLVDDVAKRKRNALKGPSIQFSPGFAYYLNRSKESLVEEIELAGYKTVHYFITNENVVDKELVKAFQKRNIAVWAMVLGNGTYSTDFFPKGWEKWKVKFIAPYTFEGFTFLSPFSKEYLGWKKQALGQLLKGNLFDGIEFAEAYLPGSWEEKAKASHGDVSENAVAAFQQKYHRRIPDFFNKQSPDYFKTDTTLYNLWVNFRVDGVNSFLNELVNGKGGVRESFPDIFVATWSLGIDAGPKSVDMLREHNGLDVPKMIQLVRPDIHFIQTHYPDWIKSEVDLSYDYFKAYGPFFREIRDANKTIPIGLQADIGSVKSMIKSGGWFKRFLAETLNYGYSATTAYEYNLGGYIYKDKPLALIVKKQNKNDLMISFNKRIDAISAGNVTNYRFIQHGKVLMIGIKKIITDGNRIKIITDRLPAGNFELELKGIEDTPRLWYYKGYPANRMDGQKMMIEG</sequence>
<dbReference type="OrthoDB" id="5171802at2"/>
<name>A0A1W2F4F3_9SPHI</name>
<feature type="chain" id="PRO_5013048836" description="N-acyl-D-glucosamine 2-epimerase" evidence="1">
    <location>
        <begin position="22"/>
        <end position="487"/>
    </location>
</feature>
<evidence type="ECO:0000313" key="3">
    <source>
        <dbReference type="Proteomes" id="UP000192678"/>
    </source>
</evidence>